<comment type="caution">
    <text evidence="10">Lacks conserved residue(s) required for the propagation of feature annotation.</text>
</comment>
<evidence type="ECO:0000256" key="7">
    <source>
        <dbReference type="ARBA" id="ARBA00023065"/>
    </source>
</evidence>
<evidence type="ECO:0000256" key="5">
    <source>
        <dbReference type="ARBA" id="ARBA00022989"/>
    </source>
</evidence>
<evidence type="ECO:0000256" key="6">
    <source>
        <dbReference type="ARBA" id="ARBA00023053"/>
    </source>
</evidence>
<feature type="transmembrane region" description="Helical" evidence="10">
    <location>
        <begin position="351"/>
        <end position="372"/>
    </location>
</feature>
<dbReference type="GO" id="GO:0015386">
    <property type="term" value="F:potassium:proton antiporter activity"/>
    <property type="evidence" value="ECO:0007669"/>
    <property type="project" value="TreeGrafter"/>
</dbReference>
<keyword evidence="2 10" id="KW-0813">Transport</keyword>
<organism evidence="12 13">
    <name type="scientific">Methylocystis parvus</name>
    <dbReference type="NCBI Taxonomy" id="134"/>
    <lineage>
        <taxon>Bacteria</taxon>
        <taxon>Pseudomonadati</taxon>
        <taxon>Pseudomonadota</taxon>
        <taxon>Alphaproteobacteria</taxon>
        <taxon>Hyphomicrobiales</taxon>
        <taxon>Methylocystaceae</taxon>
        <taxon>Methylocystis</taxon>
    </lineage>
</organism>
<gene>
    <name evidence="12" type="ORF">F7D14_04210</name>
</gene>
<reference evidence="12 13" key="1">
    <citation type="submission" date="2019-09" db="EMBL/GenBank/DDBJ databases">
        <title>Isolation and complete genome sequencing of Methylocystis species.</title>
        <authorList>
            <person name="Rumah B.L."/>
            <person name="Stead C.E."/>
            <person name="Stevens B.C."/>
            <person name="Minton N.P."/>
            <person name="Grosse-Honebrink A."/>
            <person name="Zhang Y."/>
        </authorList>
    </citation>
    <scope>NUCLEOTIDE SEQUENCE [LARGE SCALE GENOMIC DNA]</scope>
    <source>
        <strain evidence="12 13">BRCS2</strain>
    </source>
</reference>
<proteinExistence type="inferred from homology"/>
<comment type="subcellular location">
    <subcellularLocation>
        <location evidence="10">Cell inner membrane</location>
        <topology evidence="10">Multi-pass membrane protein</topology>
    </subcellularLocation>
    <subcellularLocation>
        <location evidence="1">Cell membrane</location>
        <topology evidence="1">Multi-pass membrane protein</topology>
    </subcellularLocation>
</comment>
<dbReference type="GO" id="GO:0005886">
    <property type="term" value="C:plasma membrane"/>
    <property type="evidence" value="ECO:0007669"/>
    <property type="project" value="UniProtKB-SubCell"/>
</dbReference>
<keyword evidence="4 10" id="KW-0812">Transmembrane</keyword>
<keyword evidence="10" id="KW-0997">Cell inner membrane</keyword>
<protein>
    <submittedName>
        <fullName evidence="12">Na+/H+ antiporter</fullName>
    </submittedName>
</protein>
<feature type="transmembrane region" description="Helical" evidence="10">
    <location>
        <begin position="268"/>
        <end position="288"/>
    </location>
</feature>
<evidence type="ECO:0000256" key="2">
    <source>
        <dbReference type="ARBA" id="ARBA00022448"/>
    </source>
</evidence>
<dbReference type="PANTHER" id="PTHR10110:SF86">
    <property type="entry name" value="SODIUM_HYDROGEN EXCHANGER 7"/>
    <property type="match status" value="1"/>
</dbReference>
<evidence type="ECO:0000313" key="12">
    <source>
        <dbReference type="EMBL" id="QGM96754.1"/>
    </source>
</evidence>
<sequence>MIAHAPFVILLALLAAALILSILAKRLNMPPAAAYVLGGMALSFAPQRLPFEIDPEFILVLFLPPLLQSSAYFTVWRDFRANLRPILMLAVGAVTFTTAIVGLAVQWLLPELPVAAGFCLGAIVSPPDAVAAKAVLGRLNVPSRLVTILEGESLVNDASGLMLYRVAAAAALTGVFDWSEAALMFGRLTAGGLVVGAAAGFAANFVMARLRDTQLIIIASFLAAWATYIGAEALHVSGVLAVVTAGLIMGWGQHALLDAESRLEAQAVWRSAVFVMEALVFILIGLALRKVVEELGGFGPALTSSLPQALIVTAAMIVARFLWVFPAAYVPRLLIRSIRERDPRPPLSFPVIIGWAGMRGVVSLAAALALPVEFPGRGFIILTTFVVIAVTVLVQGATLGPLVRWLKPAAPSIGPYPHLSEHETREKIYAAALERIAAEVDEEGKERHPKLIEEYRRRVFVYRRNHEEPEAIADVRRAHFEMALAAVSTARAELLQLHQSGYVHDTTLHAVEAELDLEEARLRRLSGERANGH</sequence>
<evidence type="ECO:0000256" key="8">
    <source>
        <dbReference type="ARBA" id="ARBA00023136"/>
    </source>
</evidence>
<evidence type="ECO:0000256" key="3">
    <source>
        <dbReference type="ARBA" id="ARBA00022475"/>
    </source>
</evidence>
<keyword evidence="10" id="KW-0050">Antiport</keyword>
<dbReference type="RefSeq" id="WP_016919677.1">
    <property type="nucleotide sequence ID" value="NZ_CP044331.1"/>
</dbReference>
<evidence type="ECO:0000256" key="4">
    <source>
        <dbReference type="ARBA" id="ARBA00022692"/>
    </source>
</evidence>
<feature type="transmembrane region" description="Helical" evidence="10">
    <location>
        <begin position="378"/>
        <end position="403"/>
    </location>
</feature>
<accession>A0A6B8LZ66</accession>
<dbReference type="Proteomes" id="UP000422569">
    <property type="component" value="Chromosome"/>
</dbReference>
<feature type="transmembrane region" description="Helical" evidence="10">
    <location>
        <begin position="188"/>
        <end position="208"/>
    </location>
</feature>
<feature type="transmembrane region" description="Helical" evidence="10">
    <location>
        <begin position="237"/>
        <end position="256"/>
    </location>
</feature>
<keyword evidence="7 10" id="KW-0406">Ion transport</keyword>
<evidence type="ECO:0000259" key="11">
    <source>
        <dbReference type="Pfam" id="PF00999"/>
    </source>
</evidence>
<comment type="similarity">
    <text evidence="10">Belongs to the monovalent cation:proton antiporter 1 (CPA1) transporter (TC 2.A.36) family.</text>
</comment>
<keyword evidence="5 10" id="KW-1133">Transmembrane helix</keyword>
<dbReference type="PANTHER" id="PTHR10110">
    <property type="entry name" value="SODIUM/HYDROGEN EXCHANGER"/>
    <property type="match status" value="1"/>
</dbReference>
<dbReference type="InterPro" id="IPR004705">
    <property type="entry name" value="Cation/H_exchanger_CPA1_bac"/>
</dbReference>
<dbReference type="Gene3D" id="6.10.140.1330">
    <property type="match status" value="1"/>
</dbReference>
<dbReference type="InterPro" id="IPR006153">
    <property type="entry name" value="Cation/H_exchanger_TM"/>
</dbReference>
<evidence type="ECO:0000313" key="13">
    <source>
        <dbReference type="Proteomes" id="UP000422569"/>
    </source>
</evidence>
<dbReference type="GO" id="GO:0051453">
    <property type="term" value="P:regulation of intracellular pH"/>
    <property type="evidence" value="ECO:0007669"/>
    <property type="project" value="TreeGrafter"/>
</dbReference>
<keyword evidence="8 10" id="KW-0472">Membrane</keyword>
<feature type="domain" description="Cation/H+ exchanger transmembrane" evidence="11">
    <location>
        <begin position="15"/>
        <end position="405"/>
    </location>
</feature>
<dbReference type="AlphaFoldDB" id="A0A6B8LZ66"/>
<keyword evidence="3" id="KW-1003">Cell membrane</keyword>
<name>A0A6B8LZ66_9HYPH</name>
<dbReference type="InterPro" id="IPR018422">
    <property type="entry name" value="Cation/H_exchanger_CPA1"/>
</dbReference>
<dbReference type="GO" id="GO:0015385">
    <property type="term" value="F:sodium:proton antiporter activity"/>
    <property type="evidence" value="ECO:0007669"/>
    <property type="project" value="InterPro"/>
</dbReference>
<dbReference type="KEGG" id="mpar:F7D14_04210"/>
<keyword evidence="13" id="KW-1185">Reference proteome</keyword>
<dbReference type="EMBL" id="CP044331">
    <property type="protein sequence ID" value="QGM96754.1"/>
    <property type="molecule type" value="Genomic_DNA"/>
</dbReference>
<evidence type="ECO:0000256" key="10">
    <source>
        <dbReference type="RuleBase" id="RU366002"/>
    </source>
</evidence>
<keyword evidence="6 10" id="KW-0915">Sodium</keyword>
<dbReference type="GO" id="GO:0098719">
    <property type="term" value="P:sodium ion import across plasma membrane"/>
    <property type="evidence" value="ECO:0007669"/>
    <property type="project" value="TreeGrafter"/>
</dbReference>
<dbReference type="NCBIfam" id="TIGR00831">
    <property type="entry name" value="a_cpa1"/>
    <property type="match status" value="1"/>
</dbReference>
<evidence type="ECO:0000256" key="1">
    <source>
        <dbReference type="ARBA" id="ARBA00004651"/>
    </source>
</evidence>
<evidence type="ECO:0000256" key="9">
    <source>
        <dbReference type="ARBA" id="ARBA00023201"/>
    </source>
</evidence>
<comment type="function">
    <text evidence="10">Na(+)/H(+) antiporter that extrudes sodium in exchange for external protons.</text>
</comment>
<dbReference type="Pfam" id="PF00999">
    <property type="entry name" value="Na_H_Exchanger"/>
    <property type="match status" value="1"/>
</dbReference>
<feature type="transmembrane region" description="Helical" evidence="10">
    <location>
        <begin position="87"/>
        <end position="109"/>
    </location>
</feature>
<feature type="transmembrane region" description="Helical" evidence="10">
    <location>
        <begin position="215"/>
        <end position="231"/>
    </location>
</feature>
<feature type="transmembrane region" description="Helical" evidence="10">
    <location>
        <begin position="308"/>
        <end position="330"/>
    </location>
</feature>
<keyword evidence="9 10" id="KW-0739">Sodium transport</keyword>